<feature type="non-terminal residue" evidence="2">
    <location>
        <position position="1"/>
    </location>
</feature>
<dbReference type="Proteomes" id="UP000214596">
    <property type="component" value="Unassembled WGS sequence"/>
</dbReference>
<evidence type="ECO:0000313" key="2">
    <source>
        <dbReference type="EMBL" id="OXE23438.1"/>
    </source>
</evidence>
<dbReference type="PANTHER" id="PTHR10099:SF1">
    <property type="entry name" value="PHOSPHORIBOSYLFORMYLGLYCINAMIDINE SYNTHASE"/>
    <property type="match status" value="1"/>
</dbReference>
<dbReference type="InterPro" id="IPR055181">
    <property type="entry name" value="FGAR-AT_PurM_N-like"/>
</dbReference>
<reference evidence="2 3" key="1">
    <citation type="journal article" date="2017" name="Appl. Environ. Microbiol.">
        <title>Parallel evolution of two clades of a major Atlantic endemic Vibrio parahaemolyticus pathogen lineage by independent acquisition of related pathogenicity islands.</title>
        <authorList>
            <person name="Xu F."/>
            <person name="Gonzalez-Escalona N."/>
            <person name="Drees K.P."/>
            <person name="Sebra R.P."/>
            <person name="Cooper V.S."/>
            <person name="Jones S.H."/>
            <person name="Whistler C.A."/>
        </authorList>
    </citation>
    <scope>NUCLEOTIDE SEQUENCE [LARGE SCALE GENOMIC DNA]</scope>
    <source>
        <strain evidence="2 3">MAVP-3</strain>
    </source>
</reference>
<dbReference type="EMBL" id="NIXT01005187">
    <property type="protein sequence ID" value="OXE23438.1"/>
    <property type="molecule type" value="Genomic_DNA"/>
</dbReference>
<evidence type="ECO:0000259" key="1">
    <source>
        <dbReference type="Pfam" id="PF22689"/>
    </source>
</evidence>
<feature type="domain" description="FGAR-AT PurM N-terminal-like" evidence="1">
    <location>
        <begin position="30"/>
        <end position="80"/>
    </location>
</feature>
<dbReference type="Gene3D" id="3.30.1330.10">
    <property type="entry name" value="PurM-like, N-terminal domain"/>
    <property type="match status" value="1"/>
</dbReference>
<dbReference type="GO" id="GO:0004642">
    <property type="term" value="F:phosphoribosylformylglycinamidine synthase activity"/>
    <property type="evidence" value="ECO:0007669"/>
    <property type="project" value="TreeGrafter"/>
</dbReference>
<dbReference type="PANTHER" id="PTHR10099">
    <property type="entry name" value="PHOSPHORIBOSYLFORMYLGLYCINAMIDINE SYNTHASE"/>
    <property type="match status" value="1"/>
</dbReference>
<organism evidence="2 3">
    <name type="scientific">Vibrio parahaemolyticus</name>
    <dbReference type="NCBI Taxonomy" id="670"/>
    <lineage>
        <taxon>Bacteria</taxon>
        <taxon>Pseudomonadati</taxon>
        <taxon>Pseudomonadota</taxon>
        <taxon>Gammaproteobacteria</taxon>
        <taxon>Vibrionales</taxon>
        <taxon>Vibrionaceae</taxon>
        <taxon>Vibrio</taxon>
    </lineage>
</organism>
<name>A0A227ILD2_VIBPH</name>
<dbReference type="InterPro" id="IPR036921">
    <property type="entry name" value="PurM-like_N_sf"/>
</dbReference>
<accession>A0A227ILD2</accession>
<dbReference type="GO" id="GO:0005737">
    <property type="term" value="C:cytoplasm"/>
    <property type="evidence" value="ECO:0007669"/>
    <property type="project" value="TreeGrafter"/>
</dbReference>
<protein>
    <recommendedName>
        <fullName evidence="1">FGAR-AT PurM N-terminal-like domain-containing protein</fullName>
    </recommendedName>
</protein>
<proteinExistence type="predicted"/>
<comment type="caution">
    <text evidence="2">The sequence shown here is derived from an EMBL/GenBank/DDBJ whole genome shotgun (WGS) entry which is preliminary data.</text>
</comment>
<dbReference type="AlphaFoldDB" id="A0A227ILD2"/>
<evidence type="ECO:0000313" key="3">
    <source>
        <dbReference type="Proteomes" id="UP000214596"/>
    </source>
</evidence>
<sequence>LKVDSPAIARDGIEIDEAADRVLRLPTVAEKTFLITIGDRSVTGLVARDQMVGPWQVPVANCAVTAASYDTYHGEAMSMG</sequence>
<dbReference type="SUPFAM" id="SSF55326">
    <property type="entry name" value="PurM N-terminal domain-like"/>
    <property type="match status" value="1"/>
</dbReference>
<feature type="non-terminal residue" evidence="2">
    <location>
        <position position="80"/>
    </location>
</feature>
<gene>
    <name evidence="2" type="ORF">CA163_37740</name>
</gene>
<dbReference type="Pfam" id="PF22689">
    <property type="entry name" value="FGAR-AT_PurM_N-like"/>
    <property type="match status" value="1"/>
</dbReference>
<dbReference type="GO" id="GO:0006164">
    <property type="term" value="P:purine nucleotide biosynthetic process"/>
    <property type="evidence" value="ECO:0007669"/>
    <property type="project" value="TreeGrafter"/>
</dbReference>